<dbReference type="EMBL" id="HBIC01036345">
    <property type="protein sequence ID" value="CAE0289732.1"/>
    <property type="molecule type" value="Transcribed_RNA"/>
</dbReference>
<feature type="region of interest" description="Disordered" evidence="11">
    <location>
        <begin position="497"/>
        <end position="596"/>
    </location>
</feature>
<feature type="compositionally biased region" description="Low complexity" evidence="11">
    <location>
        <begin position="648"/>
        <end position="672"/>
    </location>
</feature>
<dbReference type="SMART" id="SM00220">
    <property type="entry name" value="S_TKc"/>
    <property type="match status" value="1"/>
</dbReference>
<dbReference type="Pfam" id="PF00069">
    <property type="entry name" value="Pkinase"/>
    <property type="match status" value="1"/>
</dbReference>
<feature type="domain" description="Protein kinase" evidence="12">
    <location>
        <begin position="161"/>
        <end position="419"/>
    </location>
</feature>
<dbReference type="PROSITE" id="PS00108">
    <property type="entry name" value="PROTEIN_KINASE_ST"/>
    <property type="match status" value="1"/>
</dbReference>
<dbReference type="InterPro" id="IPR008271">
    <property type="entry name" value="Ser/Thr_kinase_AS"/>
</dbReference>
<dbReference type="PANTHER" id="PTHR44899:SF3">
    <property type="entry name" value="SERINE_THREONINE-PROTEIN KINASE NEK1"/>
    <property type="match status" value="1"/>
</dbReference>
<evidence type="ECO:0000256" key="6">
    <source>
        <dbReference type="ARBA" id="ARBA00022840"/>
    </source>
</evidence>
<evidence type="ECO:0000256" key="1">
    <source>
        <dbReference type="ARBA" id="ARBA00012513"/>
    </source>
</evidence>
<keyword evidence="6 9" id="KW-0067">ATP-binding</keyword>
<gene>
    <name evidence="13" type="ORF">SELO1098_LOCUS18575</name>
</gene>
<feature type="compositionally biased region" description="Polar residues" evidence="11">
    <location>
        <begin position="539"/>
        <end position="567"/>
    </location>
</feature>
<evidence type="ECO:0000256" key="8">
    <source>
        <dbReference type="ARBA" id="ARBA00048679"/>
    </source>
</evidence>
<evidence type="ECO:0000256" key="2">
    <source>
        <dbReference type="ARBA" id="ARBA00022527"/>
    </source>
</evidence>
<feature type="compositionally biased region" description="Polar residues" evidence="11">
    <location>
        <begin position="709"/>
        <end position="772"/>
    </location>
</feature>
<dbReference type="InterPro" id="IPR051131">
    <property type="entry name" value="NEK_Ser/Thr_kinase_NIMA"/>
</dbReference>
<dbReference type="GO" id="GO:0004674">
    <property type="term" value="F:protein serine/threonine kinase activity"/>
    <property type="evidence" value="ECO:0007669"/>
    <property type="project" value="UniProtKB-KW"/>
</dbReference>
<evidence type="ECO:0000256" key="4">
    <source>
        <dbReference type="ARBA" id="ARBA00022741"/>
    </source>
</evidence>
<feature type="binding site" evidence="9">
    <location>
        <position position="190"/>
    </location>
    <ligand>
        <name>ATP</name>
        <dbReference type="ChEBI" id="CHEBI:30616"/>
    </ligand>
</feature>
<comment type="catalytic activity">
    <reaction evidence="8">
        <text>L-seryl-[protein] + ATP = O-phospho-L-seryl-[protein] + ADP + H(+)</text>
        <dbReference type="Rhea" id="RHEA:17989"/>
        <dbReference type="Rhea" id="RHEA-COMP:9863"/>
        <dbReference type="Rhea" id="RHEA-COMP:11604"/>
        <dbReference type="ChEBI" id="CHEBI:15378"/>
        <dbReference type="ChEBI" id="CHEBI:29999"/>
        <dbReference type="ChEBI" id="CHEBI:30616"/>
        <dbReference type="ChEBI" id="CHEBI:83421"/>
        <dbReference type="ChEBI" id="CHEBI:456216"/>
        <dbReference type="EC" id="2.7.11.1"/>
    </reaction>
</comment>
<keyword evidence="3" id="KW-0808">Transferase</keyword>
<feature type="compositionally biased region" description="Low complexity" evidence="11">
    <location>
        <begin position="509"/>
        <end position="523"/>
    </location>
</feature>
<protein>
    <recommendedName>
        <fullName evidence="1">non-specific serine/threonine protein kinase</fullName>
        <ecNumber evidence="1">2.7.11.1</ecNumber>
    </recommendedName>
</protein>
<feature type="region of interest" description="Disordered" evidence="11">
    <location>
        <begin position="624"/>
        <end position="691"/>
    </location>
</feature>
<comment type="catalytic activity">
    <reaction evidence="7">
        <text>L-threonyl-[protein] + ATP = O-phospho-L-threonyl-[protein] + ADP + H(+)</text>
        <dbReference type="Rhea" id="RHEA:46608"/>
        <dbReference type="Rhea" id="RHEA-COMP:11060"/>
        <dbReference type="Rhea" id="RHEA-COMP:11605"/>
        <dbReference type="ChEBI" id="CHEBI:15378"/>
        <dbReference type="ChEBI" id="CHEBI:30013"/>
        <dbReference type="ChEBI" id="CHEBI:30616"/>
        <dbReference type="ChEBI" id="CHEBI:61977"/>
        <dbReference type="ChEBI" id="CHEBI:456216"/>
        <dbReference type="EC" id="2.7.11.1"/>
    </reaction>
</comment>
<feature type="compositionally biased region" description="Low complexity" evidence="11">
    <location>
        <begin position="577"/>
        <end position="590"/>
    </location>
</feature>
<accession>A0A7S3M8L7</accession>
<dbReference type="EC" id="2.7.11.1" evidence="1"/>
<keyword evidence="4 9" id="KW-0547">Nucleotide-binding</keyword>
<dbReference type="InterPro" id="IPR000719">
    <property type="entry name" value="Prot_kinase_dom"/>
</dbReference>
<dbReference type="InterPro" id="IPR017441">
    <property type="entry name" value="Protein_kinase_ATP_BS"/>
</dbReference>
<dbReference type="PROSITE" id="PS50011">
    <property type="entry name" value="PROTEIN_KINASE_DOM"/>
    <property type="match status" value="1"/>
</dbReference>
<evidence type="ECO:0000259" key="12">
    <source>
        <dbReference type="PROSITE" id="PS50011"/>
    </source>
</evidence>
<dbReference type="AlphaFoldDB" id="A0A7S3M8L7"/>
<keyword evidence="2" id="KW-0723">Serine/threonine-protein kinase</keyword>
<evidence type="ECO:0000256" key="5">
    <source>
        <dbReference type="ARBA" id="ARBA00022777"/>
    </source>
</evidence>
<keyword evidence="5" id="KW-0418">Kinase</keyword>
<evidence type="ECO:0000256" key="7">
    <source>
        <dbReference type="ARBA" id="ARBA00047899"/>
    </source>
</evidence>
<dbReference type="PROSITE" id="PS00107">
    <property type="entry name" value="PROTEIN_KINASE_ATP"/>
    <property type="match status" value="1"/>
</dbReference>
<evidence type="ECO:0000256" key="3">
    <source>
        <dbReference type="ARBA" id="ARBA00022679"/>
    </source>
</evidence>
<proteinExistence type="predicted"/>
<organism evidence="13">
    <name type="scientific">Spumella elongata</name>
    <dbReference type="NCBI Taxonomy" id="89044"/>
    <lineage>
        <taxon>Eukaryota</taxon>
        <taxon>Sar</taxon>
        <taxon>Stramenopiles</taxon>
        <taxon>Ochrophyta</taxon>
        <taxon>Chrysophyceae</taxon>
        <taxon>Chromulinales</taxon>
        <taxon>Chromulinaceae</taxon>
        <taxon>Spumella</taxon>
    </lineage>
</organism>
<reference evidence="13" key="1">
    <citation type="submission" date="2021-01" db="EMBL/GenBank/DDBJ databases">
        <authorList>
            <person name="Corre E."/>
            <person name="Pelletier E."/>
            <person name="Niang G."/>
            <person name="Scheremetjew M."/>
            <person name="Finn R."/>
            <person name="Kale V."/>
            <person name="Holt S."/>
            <person name="Cochrane G."/>
            <person name="Meng A."/>
            <person name="Brown T."/>
            <person name="Cohen L."/>
        </authorList>
    </citation>
    <scope>NUCLEOTIDE SEQUENCE</scope>
    <source>
        <strain evidence="13">CCAP 955/1</strain>
    </source>
</reference>
<sequence>MSKADKMRGRLATIQKDREEFERQKRELEADMNVGRNNMSKINKGLRNNVILEEPIVVDAQKTPHHHHHNGRTSGGSHTNTHTNGANAQNTPKYGHPEPFFPGSQNMSSSIGANASGGIGSTTSNISQLNIMPSGPRVSDWCYSAPLDSPAPPQVKSRELYENVRLLGRGSFGEVILVKNVEDNKLFAIKTQLCPKDSEFTNVLREVRFLRTCRHPCIIDVHDAFLITNPRIVYIVMHYCESGTISGVISSAKKNKSNLAESQIVKWVLQLALAMQYLHDNHVVHRDLKPMNVMLTEGGDSLKLADFGLAMSMSEKSEEENTDEAGTPYYTAPEMIQQEPYSYPADCWSFGVIVHQLLALERPFDGSSTADLVKSILSGEIPPLPAHYSEDIKLISRELLRKDQTERLTMTELLLEPMFCSKLASFPQNYRPRTLEERIRRHHQKQLECQMEGLNRCKKAEGFKSLHERVALREEIAAAAAAATAAAAELNLLTSTTDGANGLEHPTPSKSHSVSGSRHSASAPVTNAPTRDGSPMLITPNSGVEGNNSTVLLSQDSNAVPRLSNSRLDTHETTSTSSGGNLSHNSASSANHRRHTEAPAVLNEELESYIRTSRSNVEDVVHPGEHINISPMDPHSSAASNAMRKPSAESMSEAESNNNTDAKTSTSVTSSPTKERPKLAPVDESFSSKTTSVRIDPTAIVNIVEETVQESTVQGTATDSTLSSELATEPTNSDSAEVNNASEDNANSCEHTPMGENTNGENDTLPVTSRPTTPYGGRKGQELLRAIENDQVYSGLSEQEIAVEPCAEGSIVHNEKDETTPNTHTHSFEVESSSADAIILETAV</sequence>
<evidence type="ECO:0000256" key="10">
    <source>
        <dbReference type="SAM" id="Coils"/>
    </source>
</evidence>
<feature type="compositionally biased region" description="Polar residues" evidence="11">
    <location>
        <begin position="75"/>
        <end position="92"/>
    </location>
</feature>
<evidence type="ECO:0000256" key="9">
    <source>
        <dbReference type="PROSITE-ProRule" id="PRU10141"/>
    </source>
</evidence>
<feature type="coiled-coil region" evidence="10">
    <location>
        <begin position="4"/>
        <end position="38"/>
    </location>
</feature>
<dbReference type="InterPro" id="IPR011009">
    <property type="entry name" value="Kinase-like_dom_sf"/>
</dbReference>
<dbReference type="GO" id="GO:0005524">
    <property type="term" value="F:ATP binding"/>
    <property type="evidence" value="ECO:0007669"/>
    <property type="project" value="UniProtKB-UniRule"/>
</dbReference>
<dbReference type="PANTHER" id="PTHR44899">
    <property type="entry name" value="CAMK FAMILY PROTEIN KINASE"/>
    <property type="match status" value="1"/>
</dbReference>
<name>A0A7S3M8L7_9STRA</name>
<dbReference type="Gene3D" id="1.10.510.10">
    <property type="entry name" value="Transferase(Phosphotransferase) domain 1"/>
    <property type="match status" value="1"/>
</dbReference>
<feature type="region of interest" description="Disordered" evidence="11">
    <location>
        <begin position="62"/>
        <end position="96"/>
    </location>
</feature>
<feature type="region of interest" description="Disordered" evidence="11">
    <location>
        <begin position="709"/>
        <end position="778"/>
    </location>
</feature>
<evidence type="ECO:0000313" key="13">
    <source>
        <dbReference type="EMBL" id="CAE0289732.1"/>
    </source>
</evidence>
<evidence type="ECO:0000256" key="11">
    <source>
        <dbReference type="SAM" id="MobiDB-lite"/>
    </source>
</evidence>
<keyword evidence="10" id="KW-0175">Coiled coil</keyword>
<dbReference type="SUPFAM" id="SSF56112">
    <property type="entry name" value="Protein kinase-like (PK-like)"/>
    <property type="match status" value="1"/>
</dbReference>